<comment type="caution">
    <text evidence="2">The sequence shown here is derived from an EMBL/GenBank/DDBJ whole genome shotgun (WGS) entry which is preliminary data.</text>
</comment>
<organism evidence="2 3">
    <name type="scientific">Portunus trituberculatus</name>
    <name type="common">Swimming crab</name>
    <name type="synonym">Neptunus trituberculatus</name>
    <dbReference type="NCBI Taxonomy" id="210409"/>
    <lineage>
        <taxon>Eukaryota</taxon>
        <taxon>Metazoa</taxon>
        <taxon>Ecdysozoa</taxon>
        <taxon>Arthropoda</taxon>
        <taxon>Crustacea</taxon>
        <taxon>Multicrustacea</taxon>
        <taxon>Malacostraca</taxon>
        <taxon>Eumalacostraca</taxon>
        <taxon>Eucarida</taxon>
        <taxon>Decapoda</taxon>
        <taxon>Pleocyemata</taxon>
        <taxon>Brachyura</taxon>
        <taxon>Eubrachyura</taxon>
        <taxon>Portunoidea</taxon>
        <taxon>Portunidae</taxon>
        <taxon>Portuninae</taxon>
        <taxon>Portunus</taxon>
    </lineage>
</organism>
<protein>
    <submittedName>
        <fullName evidence="2">Uncharacterized protein</fullName>
    </submittedName>
</protein>
<feature type="compositionally biased region" description="Polar residues" evidence="1">
    <location>
        <begin position="100"/>
        <end position="116"/>
    </location>
</feature>
<proteinExistence type="predicted"/>
<sequence>MVKYFPVTLSLARQSPPSHPIATRRSPANVPIYSVSILAIKVIHLALGWRTPPAGPIKSCGDVGSTELHRQNLLPGTSINILTQRAIFHPGVRPSPAIETRQSGSNTPYLSRRSTTPPEPRHCCVASAGGRVRFSGLCKKTSSSVFF</sequence>
<evidence type="ECO:0000313" key="2">
    <source>
        <dbReference type="EMBL" id="MPC95404.1"/>
    </source>
</evidence>
<reference evidence="2 3" key="1">
    <citation type="submission" date="2019-05" db="EMBL/GenBank/DDBJ databases">
        <title>Another draft genome of Portunus trituberculatus and its Hox gene families provides insights of decapod evolution.</title>
        <authorList>
            <person name="Jeong J.-H."/>
            <person name="Song I."/>
            <person name="Kim S."/>
            <person name="Choi T."/>
            <person name="Kim D."/>
            <person name="Ryu S."/>
            <person name="Kim W."/>
        </authorList>
    </citation>
    <scope>NUCLEOTIDE SEQUENCE [LARGE SCALE GENOMIC DNA]</scope>
    <source>
        <tissue evidence="2">Muscle</tissue>
    </source>
</reference>
<evidence type="ECO:0000256" key="1">
    <source>
        <dbReference type="SAM" id="MobiDB-lite"/>
    </source>
</evidence>
<dbReference type="Proteomes" id="UP000324222">
    <property type="component" value="Unassembled WGS sequence"/>
</dbReference>
<keyword evidence="3" id="KW-1185">Reference proteome</keyword>
<dbReference type="AlphaFoldDB" id="A0A5B7JSW1"/>
<evidence type="ECO:0000313" key="3">
    <source>
        <dbReference type="Proteomes" id="UP000324222"/>
    </source>
</evidence>
<gene>
    <name evidence="2" type="ORF">E2C01_090614</name>
</gene>
<dbReference type="EMBL" id="VSRR010102109">
    <property type="protein sequence ID" value="MPC95404.1"/>
    <property type="molecule type" value="Genomic_DNA"/>
</dbReference>
<name>A0A5B7JSW1_PORTR</name>
<feature type="region of interest" description="Disordered" evidence="1">
    <location>
        <begin position="92"/>
        <end position="121"/>
    </location>
</feature>
<accession>A0A5B7JSW1</accession>